<dbReference type="Proteomes" id="UP000190130">
    <property type="component" value="Unassembled WGS sequence"/>
</dbReference>
<evidence type="ECO:0008006" key="3">
    <source>
        <dbReference type="Google" id="ProtNLM"/>
    </source>
</evidence>
<name>A0A1T5FM48_9HYPH</name>
<proteinExistence type="predicted"/>
<dbReference type="AlphaFoldDB" id="A0A1T5FM48"/>
<protein>
    <recommendedName>
        <fullName evidence="3">Lipoprotein</fullName>
    </recommendedName>
</protein>
<accession>A0A1T5FM48</accession>
<dbReference type="PROSITE" id="PS51257">
    <property type="entry name" value="PROKAR_LIPOPROTEIN"/>
    <property type="match status" value="1"/>
</dbReference>
<sequence length="64" mass="7372">MRKLLVATCCVFLSGCAGYVPPEEATVPRLSYRESMRYYRPLPRPERLVSICDMNETTKIVTCR</sequence>
<reference evidence="1 2" key="1">
    <citation type="submission" date="2017-02" db="EMBL/GenBank/DDBJ databases">
        <authorList>
            <person name="Peterson S.W."/>
        </authorList>
    </citation>
    <scope>NUCLEOTIDE SEQUENCE [LARGE SCALE GENOMIC DNA]</scope>
    <source>
        <strain evidence="1 2">DSM 9653</strain>
    </source>
</reference>
<organism evidence="1 2">
    <name type="scientific">Bosea thiooxidans</name>
    <dbReference type="NCBI Taxonomy" id="53254"/>
    <lineage>
        <taxon>Bacteria</taxon>
        <taxon>Pseudomonadati</taxon>
        <taxon>Pseudomonadota</taxon>
        <taxon>Alphaproteobacteria</taxon>
        <taxon>Hyphomicrobiales</taxon>
        <taxon>Boseaceae</taxon>
        <taxon>Bosea</taxon>
    </lineage>
</organism>
<evidence type="ECO:0000313" key="1">
    <source>
        <dbReference type="EMBL" id="SKB97261.1"/>
    </source>
</evidence>
<gene>
    <name evidence="1" type="ORF">SAMN05660750_03355</name>
</gene>
<dbReference type="EMBL" id="FUYX01000009">
    <property type="protein sequence ID" value="SKB97261.1"/>
    <property type="molecule type" value="Genomic_DNA"/>
</dbReference>
<evidence type="ECO:0000313" key="2">
    <source>
        <dbReference type="Proteomes" id="UP000190130"/>
    </source>
</evidence>